<feature type="transmembrane region" description="Helical" evidence="6">
    <location>
        <begin position="137"/>
        <end position="163"/>
    </location>
</feature>
<dbReference type="Proteomes" id="UP000238217">
    <property type="component" value="Unassembled WGS sequence"/>
</dbReference>
<evidence type="ECO:0000256" key="1">
    <source>
        <dbReference type="ARBA" id="ARBA00004141"/>
    </source>
</evidence>
<dbReference type="PANTHER" id="PTHR11101:SF80">
    <property type="entry name" value="PHOSPHATE TRANSPORTER"/>
    <property type="match status" value="1"/>
</dbReference>
<gene>
    <name evidence="7" type="ORF">BCL67_104133</name>
</gene>
<dbReference type="GO" id="GO:0035435">
    <property type="term" value="P:phosphate ion transmembrane transport"/>
    <property type="evidence" value="ECO:0007669"/>
    <property type="project" value="TreeGrafter"/>
</dbReference>
<dbReference type="GO" id="GO:0016020">
    <property type="term" value="C:membrane"/>
    <property type="evidence" value="ECO:0007669"/>
    <property type="project" value="UniProtKB-SubCell"/>
</dbReference>
<feature type="transmembrane region" description="Helical" evidence="6">
    <location>
        <begin position="108"/>
        <end position="125"/>
    </location>
</feature>
<evidence type="ECO:0000256" key="2">
    <source>
        <dbReference type="ARBA" id="ARBA00022448"/>
    </source>
</evidence>
<evidence type="ECO:0000256" key="4">
    <source>
        <dbReference type="ARBA" id="ARBA00022989"/>
    </source>
</evidence>
<dbReference type="GO" id="GO:0005315">
    <property type="term" value="F:phosphate transmembrane transporter activity"/>
    <property type="evidence" value="ECO:0007669"/>
    <property type="project" value="InterPro"/>
</dbReference>
<name>A0A2T0YQU2_9MICC</name>
<keyword evidence="5 6" id="KW-0472">Membrane</keyword>
<keyword evidence="3 6" id="KW-0812">Transmembrane</keyword>
<accession>A0A2T0YQU2</accession>
<evidence type="ECO:0000256" key="5">
    <source>
        <dbReference type="ARBA" id="ARBA00023136"/>
    </source>
</evidence>
<dbReference type="AlphaFoldDB" id="A0A2T0YQU2"/>
<sequence>MEAILLGLICLTLVPNAVIAGLHDVPNAIAIPVRTRALTPQAATRLAAGFNTLGVLLALPLGIYLYTWFEFPQMEPQLLLAVVFSAALTLLGWNVFTYLRGMPTSTTHALLAGFLGGTLAAAVVADLDFAEVLAMPWAGAALTLLLSPLVAFGLAYLLVFAAVRLARGEDPDAVNATSRMAQSVSVGVTSLGTGLQQGQRFSFVLLTALVAAEVQGAQTWLPYAYIGFAVLIGAGCLTGGWRIGHTLGHRLVEIDPLRGMVATTTTSALLFIGSLGFALPLSTSLTAASTVIGAGSNQRFATVHWRQFRRICRYWVLTPLVAGVVTAVFTLAISPLLG</sequence>
<dbReference type="EMBL" id="PVTY01000004">
    <property type="protein sequence ID" value="PRZ17784.1"/>
    <property type="molecule type" value="Genomic_DNA"/>
</dbReference>
<organism evidence="7 8">
    <name type="scientific">Nesterenkonia sandarakina</name>
    <dbReference type="NCBI Taxonomy" id="272918"/>
    <lineage>
        <taxon>Bacteria</taxon>
        <taxon>Bacillati</taxon>
        <taxon>Actinomycetota</taxon>
        <taxon>Actinomycetes</taxon>
        <taxon>Micrococcales</taxon>
        <taxon>Micrococcaceae</taxon>
        <taxon>Nesterenkonia</taxon>
    </lineage>
</organism>
<dbReference type="InterPro" id="IPR001204">
    <property type="entry name" value="Phos_transporter"/>
</dbReference>
<evidence type="ECO:0000313" key="7">
    <source>
        <dbReference type="EMBL" id="PRZ17784.1"/>
    </source>
</evidence>
<dbReference type="PANTHER" id="PTHR11101">
    <property type="entry name" value="PHOSPHATE TRANSPORTER"/>
    <property type="match status" value="1"/>
</dbReference>
<protein>
    <submittedName>
        <fullName evidence="7">PiT family inorganic phosphate transporter</fullName>
    </submittedName>
</protein>
<evidence type="ECO:0000256" key="6">
    <source>
        <dbReference type="SAM" id="Phobius"/>
    </source>
</evidence>
<dbReference type="Pfam" id="PF01384">
    <property type="entry name" value="PHO4"/>
    <property type="match status" value="1"/>
</dbReference>
<comment type="subcellular location">
    <subcellularLocation>
        <location evidence="1">Membrane</location>
        <topology evidence="1">Multi-pass membrane protein</topology>
    </subcellularLocation>
</comment>
<dbReference type="OrthoDB" id="9779554at2"/>
<feature type="transmembrane region" description="Helical" evidence="6">
    <location>
        <begin position="223"/>
        <end position="244"/>
    </location>
</feature>
<reference evidence="7 8" key="1">
    <citation type="submission" date="2018-03" db="EMBL/GenBank/DDBJ databases">
        <title>Comparative analysis of microorganisms from saline springs in Andes Mountain Range, Colombia.</title>
        <authorList>
            <person name="Rubin E."/>
        </authorList>
    </citation>
    <scope>NUCLEOTIDE SEQUENCE [LARGE SCALE GENOMIC DNA]</scope>
    <source>
        <strain evidence="7 8">CG 35</strain>
    </source>
</reference>
<evidence type="ECO:0000256" key="3">
    <source>
        <dbReference type="ARBA" id="ARBA00022692"/>
    </source>
</evidence>
<comment type="caution">
    <text evidence="7">The sequence shown here is derived from an EMBL/GenBank/DDBJ whole genome shotgun (WGS) entry which is preliminary data.</text>
</comment>
<keyword evidence="2" id="KW-0813">Transport</keyword>
<evidence type="ECO:0000313" key="8">
    <source>
        <dbReference type="Proteomes" id="UP000238217"/>
    </source>
</evidence>
<feature type="transmembrane region" description="Helical" evidence="6">
    <location>
        <begin position="46"/>
        <end position="66"/>
    </location>
</feature>
<proteinExistence type="predicted"/>
<dbReference type="RefSeq" id="WP_106122254.1">
    <property type="nucleotide sequence ID" value="NZ_PVTY01000004.1"/>
</dbReference>
<feature type="transmembrane region" description="Helical" evidence="6">
    <location>
        <begin position="78"/>
        <end position="96"/>
    </location>
</feature>
<keyword evidence="8" id="KW-1185">Reference proteome</keyword>
<keyword evidence="4 6" id="KW-1133">Transmembrane helix</keyword>
<feature type="transmembrane region" description="Helical" evidence="6">
    <location>
        <begin position="314"/>
        <end position="337"/>
    </location>
</feature>